<keyword evidence="1" id="KW-1133">Transmembrane helix</keyword>
<sequence>MNTAALVYQDHLSKIIAALAGFVVVALFLYGFFLLEAVMHTAARADAEVEILATNARLSILESQYLSLTRTMTPGRAQELGFVPPDAVTTVFATDAARSLSLSGQY</sequence>
<comment type="caution">
    <text evidence="2">The sequence shown here is derived from an EMBL/GenBank/DDBJ whole genome shotgun (WGS) entry which is preliminary data.</text>
</comment>
<reference evidence="2 3" key="1">
    <citation type="journal article" date="2016" name="Nat. Commun.">
        <title>Thousands of microbial genomes shed light on interconnected biogeochemical processes in an aquifer system.</title>
        <authorList>
            <person name="Anantharaman K."/>
            <person name="Brown C.T."/>
            <person name="Hug L.A."/>
            <person name="Sharon I."/>
            <person name="Castelle C.J."/>
            <person name="Probst A.J."/>
            <person name="Thomas B.C."/>
            <person name="Singh A."/>
            <person name="Wilkins M.J."/>
            <person name="Karaoz U."/>
            <person name="Brodie E.L."/>
            <person name="Williams K.H."/>
            <person name="Hubbard S.S."/>
            <person name="Banfield J.F."/>
        </authorList>
    </citation>
    <scope>NUCLEOTIDE SEQUENCE [LARGE SCALE GENOMIC DNA]</scope>
</reference>
<dbReference type="EMBL" id="MEWU01000034">
    <property type="protein sequence ID" value="OGC82892.1"/>
    <property type="molecule type" value="Genomic_DNA"/>
</dbReference>
<evidence type="ECO:0000313" key="3">
    <source>
        <dbReference type="Proteomes" id="UP000177564"/>
    </source>
</evidence>
<evidence type="ECO:0000256" key="1">
    <source>
        <dbReference type="SAM" id="Phobius"/>
    </source>
</evidence>
<organism evidence="2 3">
    <name type="scientific">Candidatus Adlerbacteria bacterium RIFCSPHIGHO2_02_FULL_52_17</name>
    <dbReference type="NCBI Taxonomy" id="1797240"/>
    <lineage>
        <taxon>Bacteria</taxon>
        <taxon>Candidatus Adleribacteriota</taxon>
    </lineage>
</organism>
<dbReference type="STRING" id="1797240.A3D68_02155"/>
<name>A0A1F4XMD5_9BACT</name>
<accession>A0A1F4XMD5</accession>
<keyword evidence="1" id="KW-0812">Transmembrane</keyword>
<protein>
    <submittedName>
        <fullName evidence="2">Uncharacterized protein</fullName>
    </submittedName>
</protein>
<dbReference type="Proteomes" id="UP000177564">
    <property type="component" value="Unassembled WGS sequence"/>
</dbReference>
<keyword evidence="1" id="KW-0472">Membrane</keyword>
<gene>
    <name evidence="2" type="ORF">A3D68_02155</name>
</gene>
<evidence type="ECO:0000313" key="2">
    <source>
        <dbReference type="EMBL" id="OGC82892.1"/>
    </source>
</evidence>
<feature type="transmembrane region" description="Helical" evidence="1">
    <location>
        <begin position="15"/>
        <end position="35"/>
    </location>
</feature>
<proteinExistence type="predicted"/>
<dbReference type="AlphaFoldDB" id="A0A1F4XMD5"/>